<name>A0A0E9WFP4_ANGAN</name>
<evidence type="ECO:0000313" key="1">
    <source>
        <dbReference type="EMBL" id="JAH89121.1"/>
    </source>
</evidence>
<dbReference type="AlphaFoldDB" id="A0A0E9WFP4"/>
<protein>
    <submittedName>
        <fullName evidence="1">Uncharacterized protein</fullName>
    </submittedName>
</protein>
<reference evidence="1" key="2">
    <citation type="journal article" date="2015" name="Fish Shellfish Immunol.">
        <title>Early steps in the European eel (Anguilla anguilla)-Vibrio vulnificus interaction in the gills: Role of the RtxA13 toxin.</title>
        <authorList>
            <person name="Callol A."/>
            <person name="Pajuelo D."/>
            <person name="Ebbesson L."/>
            <person name="Teles M."/>
            <person name="MacKenzie S."/>
            <person name="Amaro C."/>
        </authorList>
    </citation>
    <scope>NUCLEOTIDE SEQUENCE</scope>
</reference>
<accession>A0A0E9WFP4</accession>
<organism evidence="1">
    <name type="scientific">Anguilla anguilla</name>
    <name type="common">European freshwater eel</name>
    <name type="synonym">Muraena anguilla</name>
    <dbReference type="NCBI Taxonomy" id="7936"/>
    <lineage>
        <taxon>Eukaryota</taxon>
        <taxon>Metazoa</taxon>
        <taxon>Chordata</taxon>
        <taxon>Craniata</taxon>
        <taxon>Vertebrata</taxon>
        <taxon>Euteleostomi</taxon>
        <taxon>Actinopterygii</taxon>
        <taxon>Neopterygii</taxon>
        <taxon>Teleostei</taxon>
        <taxon>Anguilliformes</taxon>
        <taxon>Anguillidae</taxon>
        <taxon>Anguilla</taxon>
    </lineage>
</organism>
<proteinExistence type="predicted"/>
<sequence>MSITETWKMAQATCISYNTTTFDYFYLNKNNIILVKIRKIY</sequence>
<reference evidence="1" key="1">
    <citation type="submission" date="2014-11" db="EMBL/GenBank/DDBJ databases">
        <authorList>
            <person name="Amaro Gonzalez C."/>
        </authorList>
    </citation>
    <scope>NUCLEOTIDE SEQUENCE</scope>
</reference>
<dbReference type="EMBL" id="GBXM01019456">
    <property type="protein sequence ID" value="JAH89121.1"/>
    <property type="molecule type" value="Transcribed_RNA"/>
</dbReference>